<evidence type="ECO:0000313" key="1">
    <source>
        <dbReference type="EMBL" id="MCX3267241.1"/>
    </source>
</evidence>
<dbReference type="InterPro" id="IPR027417">
    <property type="entry name" value="P-loop_NTPase"/>
</dbReference>
<accession>A0A9X3DHK2</accession>
<dbReference type="Gene3D" id="3.40.50.300">
    <property type="entry name" value="P-loop containing nucleotide triphosphate hydrolases"/>
    <property type="match status" value="1"/>
</dbReference>
<reference evidence="1" key="1">
    <citation type="submission" date="2022-11" db="EMBL/GenBank/DDBJ databases">
        <authorList>
            <person name="Graham C."/>
            <person name="Newman J.D."/>
        </authorList>
    </citation>
    <scope>NUCLEOTIDE SEQUENCE</scope>
    <source>
        <strain evidence="1">DSM 19486</strain>
    </source>
</reference>
<dbReference type="AlphaFoldDB" id="A0A9X3DHK2"/>
<dbReference type="RefSeq" id="WP_010602677.1">
    <property type="nucleotide sequence ID" value="NZ_JAPJUH010000007.1"/>
</dbReference>
<keyword evidence="2" id="KW-1185">Reference proteome</keyword>
<comment type="caution">
    <text evidence="1">The sequence shown here is derived from an EMBL/GenBank/DDBJ whole genome shotgun (WGS) entry which is preliminary data.</text>
</comment>
<dbReference type="EMBL" id="JAPJUH010000007">
    <property type="protein sequence ID" value="MCX3267241.1"/>
    <property type="molecule type" value="Genomic_DNA"/>
</dbReference>
<name>A0A9X3DHK2_9SPHI</name>
<gene>
    <name evidence="1" type="ORF">OQZ29_20940</name>
</gene>
<dbReference type="SUPFAM" id="SSF52540">
    <property type="entry name" value="P-loop containing nucleoside triphosphate hydrolases"/>
    <property type="match status" value="1"/>
</dbReference>
<proteinExistence type="predicted"/>
<sequence length="245" mass="27544">MEKASKQHIIADLKKQILGMQGYGTLSIEDDVFPQLKLLAKAFPNQHFPLTGIHEFIANETEDAAASTGFINAILSALMQTGGPSIWISATRNVFPPAMQRFALQPDQIIFIDLKNHKEILWVLEEALKCENLSAVVAEIPELSFSQSRRLQLVIEKSKVPAFIIRHQPQQLNNTTCLARWQIKHLPSILPDGMPGVGQPSWSVELLKVRNAQPSSFKLSWNGTCFQNFEQQTEVLQTFRKLQAS</sequence>
<protein>
    <submittedName>
        <fullName evidence="1">Error-prone repair protein ImuA</fullName>
    </submittedName>
</protein>
<evidence type="ECO:0000313" key="2">
    <source>
        <dbReference type="Proteomes" id="UP001142592"/>
    </source>
</evidence>
<dbReference type="Proteomes" id="UP001142592">
    <property type="component" value="Unassembled WGS sequence"/>
</dbReference>
<organism evidence="1 2">
    <name type="scientific">Pedobacter agri</name>
    <dbReference type="NCBI Taxonomy" id="454586"/>
    <lineage>
        <taxon>Bacteria</taxon>
        <taxon>Pseudomonadati</taxon>
        <taxon>Bacteroidota</taxon>
        <taxon>Sphingobacteriia</taxon>
        <taxon>Sphingobacteriales</taxon>
        <taxon>Sphingobacteriaceae</taxon>
        <taxon>Pedobacter</taxon>
    </lineage>
</organism>